<evidence type="ECO:0000256" key="2">
    <source>
        <dbReference type="ARBA" id="ARBA00022723"/>
    </source>
</evidence>
<evidence type="ECO:0000259" key="7">
    <source>
        <dbReference type="PROSITE" id="PS50115"/>
    </source>
</evidence>
<keyword evidence="9" id="KW-1185">Reference proteome</keyword>
<dbReference type="SMART" id="SM00105">
    <property type="entry name" value="ArfGap"/>
    <property type="match status" value="1"/>
</dbReference>
<evidence type="ECO:0000313" key="8">
    <source>
        <dbReference type="EMBL" id="PVD27924.1"/>
    </source>
</evidence>
<evidence type="ECO:0000256" key="5">
    <source>
        <dbReference type="PROSITE-ProRule" id="PRU00288"/>
    </source>
</evidence>
<dbReference type="SUPFAM" id="SSF57863">
    <property type="entry name" value="ArfGap/RecO-like zinc finger"/>
    <property type="match status" value="1"/>
</dbReference>
<evidence type="ECO:0000256" key="1">
    <source>
        <dbReference type="ARBA" id="ARBA00022468"/>
    </source>
</evidence>
<keyword evidence="1" id="KW-0343">GTPase activation</keyword>
<comment type="caution">
    <text evidence="8">The sequence shown here is derived from an EMBL/GenBank/DDBJ whole genome shotgun (WGS) entry which is preliminary data.</text>
</comment>
<dbReference type="Proteomes" id="UP000245119">
    <property type="component" value="Linkage Group LG6"/>
</dbReference>
<reference evidence="8 9" key="1">
    <citation type="submission" date="2018-04" db="EMBL/GenBank/DDBJ databases">
        <title>The genome of golden apple snail Pomacea canaliculata provides insight into stress tolerance and invasive adaptation.</title>
        <authorList>
            <person name="Liu C."/>
            <person name="Liu B."/>
            <person name="Ren Y."/>
            <person name="Zhang Y."/>
            <person name="Wang H."/>
            <person name="Li S."/>
            <person name="Jiang F."/>
            <person name="Yin L."/>
            <person name="Zhang G."/>
            <person name="Qian W."/>
            <person name="Fan W."/>
        </authorList>
    </citation>
    <scope>NUCLEOTIDE SEQUENCE [LARGE SCALE GENOMIC DNA]</scope>
    <source>
        <strain evidence="8">SZHN2017</strain>
        <tissue evidence="8">Muscle</tissue>
    </source>
</reference>
<dbReference type="PROSITE" id="PS50115">
    <property type="entry name" value="ARFGAP"/>
    <property type="match status" value="1"/>
</dbReference>
<dbReference type="InterPro" id="IPR037278">
    <property type="entry name" value="ARFGAP/RecO"/>
</dbReference>
<feature type="compositionally biased region" description="Low complexity" evidence="6">
    <location>
        <begin position="488"/>
        <end position="502"/>
    </location>
</feature>
<dbReference type="GO" id="GO:0048205">
    <property type="term" value="P:COPI coating of Golgi vesicle"/>
    <property type="evidence" value="ECO:0007669"/>
    <property type="project" value="TreeGrafter"/>
</dbReference>
<name>A0A2T7P3C2_POMCA</name>
<feature type="region of interest" description="Disordered" evidence="6">
    <location>
        <begin position="169"/>
        <end position="204"/>
    </location>
</feature>
<feature type="compositionally biased region" description="Polar residues" evidence="6">
    <location>
        <begin position="323"/>
        <end position="336"/>
    </location>
</feature>
<dbReference type="GO" id="GO:0000139">
    <property type="term" value="C:Golgi membrane"/>
    <property type="evidence" value="ECO:0007669"/>
    <property type="project" value="GOC"/>
</dbReference>
<dbReference type="FunFam" id="1.10.220.150:FF:000004">
    <property type="entry name" value="Putative ADP-ribosylation factor GTPase-activating protein 2"/>
    <property type="match status" value="1"/>
</dbReference>
<dbReference type="InterPro" id="IPR038508">
    <property type="entry name" value="ArfGAP_dom_sf"/>
</dbReference>
<sequence>MADQPSKADIIAIFKRLRSVPTNKQCFDCGNNNPTWASCTYGVFLCIDCSAVHRSLGVHVTFIKSTNLDTNWSWLQLRAMQVGGNASARSFFSEHGCTTTDAQQKYNSRAAKLYRDKLLSQAQHAMRLHGTKLHIDVHSEPTSPDAKAEVDFFSEHTKDTFREDYPIAADQKLSAPEPVKNGTLESDVGPSVEAALSTSPSQAAAQIEPRKTIIGAKKPAAAKKGKGLGAQKVKANFNEIETRAQQLDKEREEYAKNQAIHEARTQEEREKQMASMRLAYQDMSLERKKQEEKLKASDPKKAQQLERLGMGFISNKGISHSAISDMQTIQQEAPSRSRNKDQDLDLYSTRSSTRDRDRDFFEDELDAMSGLSSKRGGGDSLRRSRMDDFGWGNANKGGSWDIDTFEQSSSLSEPIAPKSDDRSSRSRRTVTDSNSSITMSEEDKKKYANAKAISSDQFFGNRDADLDVKQNLARLEGKSGISSDDVFGTGRQTTSRSSYSSTPDLQDIKDGVRQGITKVAGRLSTIANGVVSSLQILSSVYFIGSLV</sequence>
<evidence type="ECO:0000256" key="6">
    <source>
        <dbReference type="SAM" id="MobiDB-lite"/>
    </source>
</evidence>
<keyword evidence="3 5" id="KW-0863">Zinc-finger</keyword>
<dbReference type="EMBL" id="PZQS01000006">
    <property type="protein sequence ID" value="PVD27924.1"/>
    <property type="molecule type" value="Genomic_DNA"/>
</dbReference>
<evidence type="ECO:0000256" key="3">
    <source>
        <dbReference type="ARBA" id="ARBA00022771"/>
    </source>
</evidence>
<dbReference type="AlphaFoldDB" id="A0A2T7P3C2"/>
<dbReference type="InterPro" id="IPR001164">
    <property type="entry name" value="ArfGAP_dom"/>
</dbReference>
<organism evidence="8 9">
    <name type="scientific">Pomacea canaliculata</name>
    <name type="common">Golden apple snail</name>
    <dbReference type="NCBI Taxonomy" id="400727"/>
    <lineage>
        <taxon>Eukaryota</taxon>
        <taxon>Metazoa</taxon>
        <taxon>Spiralia</taxon>
        <taxon>Lophotrochozoa</taxon>
        <taxon>Mollusca</taxon>
        <taxon>Gastropoda</taxon>
        <taxon>Caenogastropoda</taxon>
        <taxon>Architaenioglossa</taxon>
        <taxon>Ampullarioidea</taxon>
        <taxon>Ampullariidae</taxon>
        <taxon>Pomacea</taxon>
    </lineage>
</organism>
<accession>A0A2T7P3C2</accession>
<feature type="region of interest" description="Disordered" evidence="6">
    <location>
        <begin position="483"/>
        <end position="505"/>
    </location>
</feature>
<feature type="compositionally biased region" description="Basic and acidic residues" evidence="6">
    <location>
        <begin position="376"/>
        <end position="388"/>
    </location>
</feature>
<feature type="region of interest" description="Disordered" evidence="6">
    <location>
        <begin position="323"/>
        <end position="445"/>
    </location>
</feature>
<dbReference type="CDD" id="cd08831">
    <property type="entry name" value="ArfGap_ArfGap2_3_like"/>
    <property type="match status" value="1"/>
</dbReference>
<dbReference type="STRING" id="400727.A0A2T7P3C2"/>
<dbReference type="Gene3D" id="1.10.220.150">
    <property type="entry name" value="Arf GTPase activating protein"/>
    <property type="match status" value="1"/>
</dbReference>
<dbReference type="PRINTS" id="PR00405">
    <property type="entry name" value="REVINTRACTNG"/>
</dbReference>
<feature type="compositionally biased region" description="Basic and acidic residues" evidence="6">
    <location>
        <begin position="284"/>
        <end position="304"/>
    </location>
</feature>
<dbReference type="GO" id="GO:0005096">
    <property type="term" value="F:GTPase activator activity"/>
    <property type="evidence" value="ECO:0007669"/>
    <property type="project" value="UniProtKB-KW"/>
</dbReference>
<gene>
    <name evidence="8" type="ORF">C0Q70_10499</name>
</gene>
<dbReference type="PANTHER" id="PTHR45686">
    <property type="entry name" value="ADP-RIBOSYLATION FACTOR GTPASE ACTIVATING PROTEIN 3, ISOFORM H-RELATED"/>
    <property type="match status" value="1"/>
</dbReference>
<feature type="domain" description="Arf-GAP" evidence="7">
    <location>
        <begin position="11"/>
        <end position="127"/>
    </location>
</feature>
<protein>
    <recommendedName>
        <fullName evidence="7">Arf-GAP domain-containing protein</fullName>
    </recommendedName>
</protein>
<dbReference type="GO" id="GO:0008270">
    <property type="term" value="F:zinc ion binding"/>
    <property type="evidence" value="ECO:0007669"/>
    <property type="project" value="UniProtKB-KW"/>
</dbReference>
<dbReference type="OrthoDB" id="983479at2759"/>
<dbReference type="PANTHER" id="PTHR45686:SF4">
    <property type="entry name" value="ADP-RIBOSYLATION FACTOR GTPASE ACTIVATING PROTEIN 3, ISOFORM H"/>
    <property type="match status" value="1"/>
</dbReference>
<proteinExistence type="predicted"/>
<feature type="region of interest" description="Disordered" evidence="6">
    <location>
        <begin position="282"/>
        <end position="307"/>
    </location>
</feature>
<keyword evidence="2" id="KW-0479">Metal-binding</keyword>
<evidence type="ECO:0000256" key="4">
    <source>
        <dbReference type="ARBA" id="ARBA00022833"/>
    </source>
</evidence>
<dbReference type="Pfam" id="PF01412">
    <property type="entry name" value="ArfGap"/>
    <property type="match status" value="1"/>
</dbReference>
<keyword evidence="4" id="KW-0862">Zinc</keyword>
<evidence type="ECO:0000313" key="9">
    <source>
        <dbReference type="Proteomes" id="UP000245119"/>
    </source>
</evidence>